<evidence type="ECO:0000256" key="7">
    <source>
        <dbReference type="ARBA" id="ARBA00022958"/>
    </source>
</evidence>
<evidence type="ECO:0000256" key="9">
    <source>
        <dbReference type="ARBA" id="ARBA00023065"/>
    </source>
</evidence>
<dbReference type="GeneID" id="108973051"/>
<feature type="transmembrane region" description="Helical" evidence="12">
    <location>
        <begin position="139"/>
        <end position="159"/>
    </location>
</feature>
<dbReference type="OrthoDB" id="195817at2759"/>
<dbReference type="InterPro" id="IPR007866">
    <property type="entry name" value="TRIC_channel"/>
</dbReference>
<keyword evidence="7" id="KW-0630">Potassium</keyword>
<name>A0A0K8VWZ5_BACLA</name>
<keyword evidence="6" id="KW-0631">Potassium channel</keyword>
<keyword evidence="8 12" id="KW-1133">Transmembrane helix</keyword>
<evidence type="ECO:0000313" key="13">
    <source>
        <dbReference type="EMBL" id="JAI43397.1"/>
    </source>
</evidence>
<keyword evidence="3" id="KW-0813">Transport</keyword>
<reference evidence="13" key="1">
    <citation type="submission" date="2015-06" db="EMBL/GenBank/DDBJ databases">
        <authorList>
            <person name="Hoefler B.C."/>
            <person name="Straight P.D."/>
        </authorList>
    </citation>
    <scope>NUCLEOTIDE SEQUENCE</scope>
</reference>
<feature type="transmembrane region" description="Helical" evidence="12">
    <location>
        <begin position="210"/>
        <end position="230"/>
    </location>
</feature>
<evidence type="ECO:0000256" key="4">
    <source>
        <dbReference type="ARBA" id="ARBA00022538"/>
    </source>
</evidence>
<dbReference type="Pfam" id="PF05197">
    <property type="entry name" value="TRIC"/>
    <property type="match status" value="1"/>
</dbReference>
<dbReference type="EMBL" id="GDHF01008917">
    <property type="protein sequence ID" value="JAI43397.1"/>
    <property type="molecule type" value="Transcribed_RNA"/>
</dbReference>
<evidence type="ECO:0000256" key="1">
    <source>
        <dbReference type="ARBA" id="ARBA00004127"/>
    </source>
</evidence>
<comment type="subcellular location">
    <subcellularLocation>
        <location evidence="1">Endomembrane system</location>
        <topology evidence="1">Multi-pass membrane protein</topology>
    </subcellularLocation>
</comment>
<organism evidence="13">
    <name type="scientific">Bactrocera latifrons</name>
    <name type="common">Malaysian fruit fly</name>
    <name type="synonym">Chaetodacus latifrons</name>
    <dbReference type="NCBI Taxonomy" id="174628"/>
    <lineage>
        <taxon>Eukaryota</taxon>
        <taxon>Metazoa</taxon>
        <taxon>Ecdysozoa</taxon>
        <taxon>Arthropoda</taxon>
        <taxon>Hexapoda</taxon>
        <taxon>Insecta</taxon>
        <taxon>Pterygota</taxon>
        <taxon>Neoptera</taxon>
        <taxon>Endopterygota</taxon>
        <taxon>Diptera</taxon>
        <taxon>Brachycera</taxon>
        <taxon>Muscomorpha</taxon>
        <taxon>Tephritoidea</taxon>
        <taxon>Tephritidae</taxon>
        <taxon>Bactrocera</taxon>
        <taxon>Bactrocera</taxon>
    </lineage>
</organism>
<feature type="transmembrane region" description="Helical" evidence="12">
    <location>
        <begin position="179"/>
        <end position="198"/>
    </location>
</feature>
<feature type="transmembrane region" description="Helical" evidence="12">
    <location>
        <begin position="84"/>
        <end position="101"/>
    </location>
</feature>
<keyword evidence="9" id="KW-0406">Ion transport</keyword>
<dbReference type="AlphaFoldDB" id="A0A0K8VWZ5"/>
<keyword evidence="5 12" id="KW-0812">Transmembrane</keyword>
<evidence type="ECO:0000256" key="10">
    <source>
        <dbReference type="ARBA" id="ARBA00023136"/>
    </source>
</evidence>
<keyword evidence="4" id="KW-0633">Potassium transport</keyword>
<evidence type="ECO:0000256" key="3">
    <source>
        <dbReference type="ARBA" id="ARBA00022448"/>
    </source>
</evidence>
<accession>A0A0K8VWZ5</accession>
<feature type="transmembrane region" description="Helical" evidence="12">
    <location>
        <begin position="51"/>
        <end position="72"/>
    </location>
</feature>
<comment type="similarity">
    <text evidence="2">Belongs to the TMEM38 family.</text>
</comment>
<evidence type="ECO:0000256" key="6">
    <source>
        <dbReference type="ARBA" id="ARBA00022826"/>
    </source>
</evidence>
<proteinExistence type="inferred from homology"/>
<evidence type="ECO:0000256" key="12">
    <source>
        <dbReference type="SAM" id="Phobius"/>
    </source>
</evidence>
<keyword evidence="11" id="KW-0407">Ion channel</keyword>
<gene>
    <name evidence="13" type="primary">tmem38b-b</name>
    <name evidence="13" type="ORF">c1_g1_i1</name>
</gene>
<evidence type="ECO:0000256" key="8">
    <source>
        <dbReference type="ARBA" id="ARBA00022989"/>
    </source>
</evidence>
<dbReference type="PANTHER" id="PTHR12454:SF11">
    <property type="entry name" value="GH25683P"/>
    <property type="match status" value="1"/>
</dbReference>
<evidence type="ECO:0000256" key="11">
    <source>
        <dbReference type="ARBA" id="ARBA00023303"/>
    </source>
</evidence>
<dbReference type="PANTHER" id="PTHR12454">
    <property type="entry name" value="TRIMERIC INTRACELLULAR CATION CHANNEL"/>
    <property type="match status" value="1"/>
</dbReference>
<protein>
    <submittedName>
        <fullName evidence="13">Trimeric intracellular cation channel type B-B</fullName>
    </submittedName>
</protein>
<dbReference type="GO" id="GO:0005267">
    <property type="term" value="F:potassium channel activity"/>
    <property type="evidence" value="ECO:0007669"/>
    <property type="project" value="UniProtKB-KW"/>
</dbReference>
<evidence type="ECO:0000256" key="2">
    <source>
        <dbReference type="ARBA" id="ARBA00005766"/>
    </source>
</evidence>
<keyword evidence="10 12" id="KW-0472">Membrane</keyword>
<sequence length="276" mass="30669">MDPEAFLDMANQVIKLKMFPYFDIAHSLLAALAVREDLGSNAQSFSRKHPLACWLSTMLVIFSGGMVANALLGEPILAPLKNTPQLFVGTVVWYLVFYTPFDIGYKIGKFLPIKVVASAMKEIYRAKKVYDGVSHAAKLYPNAWIIMIIIGTLKGNGAGFTKLLERLIRGAWTPTAMEFMQPSFYTKASLLASIIFVLDKKTDWISAPHALVYFGIVIFLVYFKLSSILLGIHDPFLPFENLSCAIFFGGIWDSLAKILGRGQAKEGEVKESKKSN</sequence>
<dbReference type="GO" id="GO:0016020">
    <property type="term" value="C:membrane"/>
    <property type="evidence" value="ECO:0007669"/>
    <property type="project" value="InterPro"/>
</dbReference>
<dbReference type="GO" id="GO:0012505">
    <property type="term" value="C:endomembrane system"/>
    <property type="evidence" value="ECO:0007669"/>
    <property type="project" value="UniProtKB-SubCell"/>
</dbReference>
<evidence type="ECO:0000256" key="5">
    <source>
        <dbReference type="ARBA" id="ARBA00022692"/>
    </source>
</evidence>
<dbReference type="GO" id="GO:0042802">
    <property type="term" value="F:identical protein binding"/>
    <property type="evidence" value="ECO:0007669"/>
    <property type="project" value="InterPro"/>
</dbReference>